<dbReference type="Pfam" id="PF01535">
    <property type="entry name" value="PPR"/>
    <property type="match status" value="6"/>
</dbReference>
<dbReference type="GO" id="GO:0008270">
    <property type="term" value="F:zinc ion binding"/>
    <property type="evidence" value="ECO:0007669"/>
    <property type="project" value="InterPro"/>
</dbReference>
<reference evidence="5 6" key="1">
    <citation type="submission" date="2024-01" db="EMBL/GenBank/DDBJ databases">
        <title>Genome assemblies of Stephania.</title>
        <authorList>
            <person name="Yang L."/>
        </authorList>
    </citation>
    <scope>NUCLEOTIDE SEQUENCE [LARGE SCALE GENOMIC DNA]</scope>
    <source>
        <strain evidence="5">JXDWG</strain>
        <tissue evidence="5">Leaf</tissue>
    </source>
</reference>
<dbReference type="EMBL" id="JBBNAG010000010">
    <property type="protein sequence ID" value="KAK9100950.1"/>
    <property type="molecule type" value="Genomic_DNA"/>
</dbReference>
<feature type="repeat" description="PPR" evidence="3">
    <location>
        <begin position="399"/>
        <end position="429"/>
    </location>
</feature>
<dbReference type="PROSITE" id="PS51375">
    <property type="entry name" value="PPR"/>
    <property type="match status" value="6"/>
</dbReference>
<organism evidence="5 6">
    <name type="scientific">Stephania cephalantha</name>
    <dbReference type="NCBI Taxonomy" id="152367"/>
    <lineage>
        <taxon>Eukaryota</taxon>
        <taxon>Viridiplantae</taxon>
        <taxon>Streptophyta</taxon>
        <taxon>Embryophyta</taxon>
        <taxon>Tracheophyta</taxon>
        <taxon>Spermatophyta</taxon>
        <taxon>Magnoliopsida</taxon>
        <taxon>Ranunculales</taxon>
        <taxon>Menispermaceae</taxon>
        <taxon>Menispermoideae</taxon>
        <taxon>Cissampelideae</taxon>
        <taxon>Stephania</taxon>
    </lineage>
</organism>
<dbReference type="NCBIfam" id="TIGR00756">
    <property type="entry name" value="PPR"/>
    <property type="match status" value="4"/>
</dbReference>
<dbReference type="InterPro" id="IPR002885">
    <property type="entry name" value="PPR_rpt"/>
</dbReference>
<comment type="similarity">
    <text evidence="1">Belongs to the PPR family. PCMP-H subfamily.</text>
</comment>
<dbReference type="InterPro" id="IPR011990">
    <property type="entry name" value="TPR-like_helical_dom_sf"/>
</dbReference>
<evidence type="ECO:0000313" key="6">
    <source>
        <dbReference type="Proteomes" id="UP001419268"/>
    </source>
</evidence>
<dbReference type="Gene3D" id="1.25.40.10">
    <property type="entry name" value="Tetratricopeptide repeat domain"/>
    <property type="match status" value="5"/>
</dbReference>
<accession>A0AAP0HYE4</accession>
<dbReference type="GO" id="GO:0003729">
    <property type="term" value="F:mRNA binding"/>
    <property type="evidence" value="ECO:0007669"/>
    <property type="project" value="UniProtKB-ARBA"/>
</dbReference>
<name>A0AAP0HYE4_9MAGN</name>
<dbReference type="FunFam" id="1.25.40.10:FF:000690">
    <property type="entry name" value="Pentatricopeptide repeat-containing protein"/>
    <property type="match status" value="1"/>
</dbReference>
<dbReference type="GO" id="GO:0009451">
    <property type="term" value="P:RNA modification"/>
    <property type="evidence" value="ECO:0007669"/>
    <property type="project" value="InterPro"/>
</dbReference>
<keyword evidence="6" id="KW-1185">Reference proteome</keyword>
<dbReference type="FunFam" id="1.25.40.10:FF:000344">
    <property type="entry name" value="Pentatricopeptide repeat-containing protein"/>
    <property type="match status" value="1"/>
</dbReference>
<evidence type="ECO:0000313" key="5">
    <source>
        <dbReference type="EMBL" id="KAK9100950.1"/>
    </source>
</evidence>
<feature type="repeat" description="PPR" evidence="3">
    <location>
        <begin position="79"/>
        <end position="109"/>
    </location>
</feature>
<dbReference type="InterPro" id="IPR046848">
    <property type="entry name" value="E_motif"/>
</dbReference>
<proteinExistence type="inferred from homology"/>
<evidence type="ECO:0000256" key="2">
    <source>
        <dbReference type="ARBA" id="ARBA00022737"/>
    </source>
</evidence>
<dbReference type="PANTHER" id="PTHR24015">
    <property type="entry name" value="OS07G0578800 PROTEIN-RELATED"/>
    <property type="match status" value="1"/>
</dbReference>
<dbReference type="Pfam" id="PF20431">
    <property type="entry name" value="E_motif"/>
    <property type="match status" value="1"/>
</dbReference>
<feature type="repeat" description="PPR" evidence="3">
    <location>
        <begin position="432"/>
        <end position="466"/>
    </location>
</feature>
<dbReference type="InterPro" id="IPR032867">
    <property type="entry name" value="DYW_dom"/>
</dbReference>
<dbReference type="InterPro" id="IPR046960">
    <property type="entry name" value="PPR_At4g14850-like_plant"/>
</dbReference>
<dbReference type="FunFam" id="1.25.40.10:FF:000285">
    <property type="entry name" value="Pentatricopeptide repeat-containing protein, chloroplastic"/>
    <property type="match status" value="1"/>
</dbReference>
<dbReference type="Pfam" id="PF13041">
    <property type="entry name" value="PPR_2"/>
    <property type="match status" value="2"/>
</dbReference>
<sequence>MHPKPQRWRIPSHTFAWNTAIANNPQNAISLYKQMQANSIPPNNFTFPALLKACASLTKQLCSTQQVHAHIAHYGLVSDNFTACALVSAYGKCGCVNNARQLFDEMPSRTIDVVSWTALLSAYCLSGRVNESFELYAQMRRSDDPECRRGDAVCIGALIAAVSANGGCGRAVHSLVVKYGFEMNTRLANSLVHMYSLGNDVDSALKVFDGILIELRDVVSWNSLISGLAANGEPKRALAMFEVMISAGPVAVAPNRVTVIVILKACGELGCKDTSHWVRNYIATHHSSLLSVDDVVVATALIDMYSRCGNLERAQKIFDGVQNKNVVCWSAMIAGYERNSCPHESLCLFHRMLEGEDNLETKPNAVTMVSIISACSSIGASRPARMFHKYTIATGLDTDAPVSSALIDMYAKCGDLEKARQVFDEMDGSSRTVVSWSAMIGAEGLHGKAREALHFLSTMKGQGLEPNEITYISVLSACSHAGLVEEGKFYFNSMQGANGSGIAPTIKHYACMVDLLGRAGLLNEAYDLIRGMPIEPDVAVWGSLLAACKLHGNVELGEVIEEKILRLDSNLVGHRVLLANLYEDAGRLDDALRMRVEIKRKGLRKIAGRSFIEVGNEVHSFVSEDRSHNEWEKIYKELDALDEMVMNSTKVDVGLEVEIEGIIARCKYHSERLAIAYGLMAMRHCGYGNSDIENNVNRRAIPIRITKNLRVCVDCHVYTKLVSKVTVIELIVRDAHRFHHFQDGTCSCGDYW</sequence>
<gene>
    <name evidence="5" type="ORF">Scep_024380</name>
</gene>
<dbReference type="Pfam" id="PF14432">
    <property type="entry name" value="DYW_deaminase"/>
    <property type="match status" value="1"/>
</dbReference>
<evidence type="ECO:0000256" key="3">
    <source>
        <dbReference type="PROSITE-ProRule" id="PRU00708"/>
    </source>
</evidence>
<feature type="repeat" description="PPR" evidence="3">
    <location>
        <begin position="112"/>
        <end position="146"/>
    </location>
</feature>
<keyword evidence="2" id="KW-0677">Repeat</keyword>
<evidence type="ECO:0000259" key="4">
    <source>
        <dbReference type="Pfam" id="PF14432"/>
    </source>
</evidence>
<evidence type="ECO:0000256" key="1">
    <source>
        <dbReference type="ARBA" id="ARBA00006643"/>
    </source>
</evidence>
<dbReference type="Proteomes" id="UP001419268">
    <property type="component" value="Unassembled WGS sequence"/>
</dbReference>
<protein>
    <recommendedName>
        <fullName evidence="4">DYW domain-containing protein</fullName>
    </recommendedName>
</protein>
<feature type="domain" description="DYW" evidence="4">
    <location>
        <begin position="668"/>
        <end position="752"/>
    </location>
</feature>
<dbReference type="PANTHER" id="PTHR24015:SF517">
    <property type="entry name" value="OS11G0256100 PROTEIN"/>
    <property type="match status" value="1"/>
</dbReference>
<feature type="repeat" description="PPR" evidence="3">
    <location>
        <begin position="217"/>
        <end position="251"/>
    </location>
</feature>
<comment type="caution">
    <text evidence="5">The sequence shown here is derived from an EMBL/GenBank/DDBJ whole genome shotgun (WGS) entry which is preliminary data.</text>
</comment>
<feature type="repeat" description="PPR" evidence="3">
    <location>
        <begin position="294"/>
        <end position="328"/>
    </location>
</feature>
<dbReference type="AlphaFoldDB" id="A0AAP0HYE4"/>